<evidence type="ECO:0000259" key="7">
    <source>
        <dbReference type="Pfam" id="PF04116"/>
    </source>
</evidence>
<evidence type="ECO:0000256" key="4">
    <source>
        <dbReference type="ARBA" id="ARBA00022989"/>
    </source>
</evidence>
<evidence type="ECO:0000259" key="8">
    <source>
        <dbReference type="Pfam" id="PF12076"/>
    </source>
</evidence>
<dbReference type="InterPro" id="IPR021940">
    <property type="entry name" value="CER1-like_C"/>
</dbReference>
<gene>
    <name evidence="9" type="ORF">AQUCO_01600391v1</name>
</gene>
<evidence type="ECO:0000256" key="6">
    <source>
        <dbReference type="SAM" id="Phobius"/>
    </source>
</evidence>
<name>A0A2G5DRF2_AQUCA</name>
<feature type="transmembrane region" description="Helical" evidence="6">
    <location>
        <begin position="122"/>
        <end position="141"/>
    </location>
</feature>
<dbReference type="InterPro" id="IPR050307">
    <property type="entry name" value="Sterol_Desaturase_Related"/>
</dbReference>
<evidence type="ECO:0008006" key="11">
    <source>
        <dbReference type="Google" id="ProtNLM"/>
    </source>
</evidence>
<dbReference type="EMBL" id="KZ305033">
    <property type="protein sequence ID" value="PIA46079.1"/>
    <property type="molecule type" value="Genomic_DNA"/>
</dbReference>
<dbReference type="SUPFAM" id="SSF51735">
    <property type="entry name" value="NAD(P)-binding Rossmann-fold domains"/>
    <property type="match status" value="1"/>
</dbReference>
<dbReference type="GO" id="GO:0016491">
    <property type="term" value="F:oxidoreductase activity"/>
    <property type="evidence" value="ECO:0007669"/>
    <property type="project" value="InterPro"/>
</dbReference>
<dbReference type="GO" id="GO:0016020">
    <property type="term" value="C:membrane"/>
    <property type="evidence" value="ECO:0007669"/>
    <property type="project" value="UniProtKB-SubCell"/>
</dbReference>
<keyword evidence="4 6" id="KW-1133">Transmembrane helix</keyword>
<proteinExistence type="inferred from homology"/>
<feature type="domain" description="Very-long-chain aldehyde decarbonylase CER1-like C-terminal" evidence="8">
    <location>
        <begin position="412"/>
        <end position="582"/>
    </location>
</feature>
<dbReference type="GO" id="GO:0008610">
    <property type="term" value="P:lipid biosynthetic process"/>
    <property type="evidence" value="ECO:0007669"/>
    <property type="project" value="InterPro"/>
</dbReference>
<evidence type="ECO:0000313" key="9">
    <source>
        <dbReference type="EMBL" id="PIA46079.1"/>
    </source>
</evidence>
<dbReference type="Pfam" id="PF04116">
    <property type="entry name" value="FA_hydroxylase"/>
    <property type="match status" value="1"/>
</dbReference>
<dbReference type="Pfam" id="PF12076">
    <property type="entry name" value="CER1-like_C"/>
    <property type="match status" value="1"/>
</dbReference>
<organism evidence="9 10">
    <name type="scientific">Aquilegia coerulea</name>
    <name type="common">Rocky mountain columbine</name>
    <dbReference type="NCBI Taxonomy" id="218851"/>
    <lineage>
        <taxon>Eukaryota</taxon>
        <taxon>Viridiplantae</taxon>
        <taxon>Streptophyta</taxon>
        <taxon>Embryophyta</taxon>
        <taxon>Tracheophyta</taxon>
        <taxon>Spermatophyta</taxon>
        <taxon>Magnoliopsida</taxon>
        <taxon>Ranunculales</taxon>
        <taxon>Ranunculaceae</taxon>
        <taxon>Thalictroideae</taxon>
        <taxon>Aquilegia</taxon>
    </lineage>
</organism>
<comment type="subcellular location">
    <subcellularLocation>
        <location evidence="1">Membrane</location>
        <topology evidence="1">Multi-pass membrane protein</topology>
    </subcellularLocation>
</comment>
<sequence length="583" mass="67050">MVAFLSSWPWENLGNLKYLLYGPLIANVVYARMYEETPKFNWCLHILILCALRGAVYTLCSGLNHWHFLTRRRRVVQQTVDFKQIDSEWHWDNFILLHAFMGLMATYTFPVFTNLPIWNSKGYLFALLLHIAVVEPLYYFVHMLLHSDYLFTNYHSLHHSSVVPQTLTAGLATPLEHIIFGLIMGIPILATCLLGYGSLKLIYGYVLIFDFLKCLGHGYTECVPPVIFEFLPFLKYLIYTPTYHYLHRKEMNTNFCLFMPLYDALGNTLNKKSWELHKKIFSGENTKEPDFVFLMHCVDVISSIHVPFVLRSFVSLPYTTRLFLFPLWPLAFATTMLLWMFGKAFLVMGYTLRGRVHQSWCVPRYGFQNEALNGGGTLFVKKLPDLRVRVTHGNTLTAAVILSEIPKEVKEVFLTGATSKLGRAIALYLCRRGVRVMMLTKSTERFQSIQNEAAEEHRSCLVQVTKFQAAQHCKTWVVGKWITPREQRWAPSGTHFNQFVVPSILEFRRDCTYGKLAAMKLPEDVQGLGTCEYTMDRGVVHACHAGGVVHFLEGYKNHEVGTIDVDMIDVVWEAAMKHGLRPV</sequence>
<dbReference type="OrthoDB" id="408954at2759"/>
<feature type="transmembrane region" description="Helical" evidence="6">
    <location>
        <begin position="95"/>
        <end position="115"/>
    </location>
</feature>
<reference evidence="9 10" key="1">
    <citation type="submission" date="2017-09" db="EMBL/GenBank/DDBJ databases">
        <title>WGS assembly of Aquilegia coerulea Goldsmith.</title>
        <authorList>
            <person name="Hodges S."/>
            <person name="Kramer E."/>
            <person name="Nordborg M."/>
            <person name="Tomkins J."/>
            <person name="Borevitz J."/>
            <person name="Derieg N."/>
            <person name="Yan J."/>
            <person name="Mihaltcheva S."/>
            <person name="Hayes R.D."/>
            <person name="Rokhsar D."/>
        </authorList>
    </citation>
    <scope>NUCLEOTIDE SEQUENCE [LARGE SCALE GENOMIC DNA]</scope>
    <source>
        <strain evidence="10">cv. Goldsmith</strain>
    </source>
</reference>
<dbReference type="PANTHER" id="PTHR11863">
    <property type="entry name" value="STEROL DESATURASE"/>
    <property type="match status" value="1"/>
</dbReference>
<dbReference type="AlphaFoldDB" id="A0A2G5DRF2"/>
<keyword evidence="3 6" id="KW-0812">Transmembrane</keyword>
<feature type="transmembrane region" description="Helical" evidence="6">
    <location>
        <begin position="46"/>
        <end position="66"/>
    </location>
</feature>
<comment type="similarity">
    <text evidence="2">Belongs to the sterol desaturase family.</text>
</comment>
<feature type="domain" description="Fatty acid hydroxylase" evidence="7">
    <location>
        <begin position="128"/>
        <end position="268"/>
    </location>
</feature>
<dbReference type="Proteomes" id="UP000230069">
    <property type="component" value="Unassembled WGS sequence"/>
</dbReference>
<keyword evidence="5 6" id="KW-0472">Membrane</keyword>
<evidence type="ECO:0000313" key="10">
    <source>
        <dbReference type="Proteomes" id="UP000230069"/>
    </source>
</evidence>
<evidence type="ECO:0000256" key="3">
    <source>
        <dbReference type="ARBA" id="ARBA00022692"/>
    </source>
</evidence>
<feature type="transmembrane region" description="Helical" evidence="6">
    <location>
        <begin position="178"/>
        <end position="199"/>
    </location>
</feature>
<dbReference type="GO" id="GO:0005506">
    <property type="term" value="F:iron ion binding"/>
    <property type="evidence" value="ECO:0007669"/>
    <property type="project" value="InterPro"/>
</dbReference>
<evidence type="ECO:0000256" key="2">
    <source>
        <dbReference type="ARBA" id="ARBA00009324"/>
    </source>
</evidence>
<evidence type="ECO:0000256" key="1">
    <source>
        <dbReference type="ARBA" id="ARBA00004141"/>
    </source>
</evidence>
<evidence type="ECO:0000256" key="5">
    <source>
        <dbReference type="ARBA" id="ARBA00023136"/>
    </source>
</evidence>
<dbReference type="Gene3D" id="3.40.50.720">
    <property type="entry name" value="NAD(P)-binding Rossmann-like Domain"/>
    <property type="match status" value="1"/>
</dbReference>
<accession>A0A2G5DRF2</accession>
<dbReference type="InterPro" id="IPR006694">
    <property type="entry name" value="Fatty_acid_hydroxylase"/>
</dbReference>
<keyword evidence="10" id="KW-1185">Reference proteome</keyword>
<protein>
    <recommendedName>
        <fullName evidence="11">Fatty acid hydroxylase domain-containing protein</fullName>
    </recommendedName>
</protein>
<dbReference type="InterPro" id="IPR036291">
    <property type="entry name" value="NAD(P)-bd_dom_sf"/>
</dbReference>
<feature type="transmembrane region" description="Helical" evidence="6">
    <location>
        <begin position="322"/>
        <end position="346"/>
    </location>
</feature>